<evidence type="ECO:0000256" key="1">
    <source>
        <dbReference type="SAM" id="MobiDB-lite"/>
    </source>
</evidence>
<feature type="compositionally biased region" description="Basic and acidic residues" evidence="1">
    <location>
        <begin position="7"/>
        <end position="21"/>
    </location>
</feature>
<reference evidence="4" key="1">
    <citation type="submission" date="2022-11" db="UniProtKB">
        <authorList>
            <consortium name="WormBaseParasite"/>
        </authorList>
    </citation>
    <scope>IDENTIFICATION</scope>
</reference>
<dbReference type="AlphaFoldDB" id="A0A914RF31"/>
<keyword evidence="2" id="KW-0812">Transmembrane</keyword>
<keyword evidence="3" id="KW-1185">Reference proteome</keyword>
<feature type="transmembrane region" description="Helical" evidence="2">
    <location>
        <begin position="302"/>
        <end position="327"/>
    </location>
</feature>
<feature type="region of interest" description="Disordered" evidence="1">
    <location>
        <begin position="1"/>
        <end position="21"/>
    </location>
</feature>
<protein>
    <submittedName>
        <fullName evidence="4">GOLD domain-containing protein</fullName>
    </submittedName>
</protein>
<evidence type="ECO:0000313" key="3">
    <source>
        <dbReference type="Proteomes" id="UP000887564"/>
    </source>
</evidence>
<organism evidence="3 4">
    <name type="scientific">Parascaris equorum</name>
    <name type="common">Equine roundworm</name>
    <dbReference type="NCBI Taxonomy" id="6256"/>
    <lineage>
        <taxon>Eukaryota</taxon>
        <taxon>Metazoa</taxon>
        <taxon>Ecdysozoa</taxon>
        <taxon>Nematoda</taxon>
        <taxon>Chromadorea</taxon>
        <taxon>Rhabditida</taxon>
        <taxon>Spirurina</taxon>
        <taxon>Ascaridomorpha</taxon>
        <taxon>Ascaridoidea</taxon>
        <taxon>Ascarididae</taxon>
        <taxon>Parascaris</taxon>
    </lineage>
</organism>
<keyword evidence="2" id="KW-1133">Transmembrane helix</keyword>
<keyword evidence="2" id="KW-0472">Membrane</keyword>
<evidence type="ECO:0000313" key="4">
    <source>
        <dbReference type="WBParaSite" id="PEQ_0000510301-mRNA-1"/>
    </source>
</evidence>
<dbReference type="Proteomes" id="UP000887564">
    <property type="component" value="Unplaced"/>
</dbReference>
<dbReference type="WBParaSite" id="PEQ_0000510301-mRNA-1">
    <property type="protein sequence ID" value="PEQ_0000510301-mRNA-1"/>
    <property type="gene ID" value="PEQ_0000510301"/>
</dbReference>
<evidence type="ECO:0000256" key="2">
    <source>
        <dbReference type="SAM" id="Phobius"/>
    </source>
</evidence>
<name>A0A914RF31_PAREQ</name>
<proteinExistence type="predicted"/>
<accession>A0A914RF31</accession>
<sequence length="338" mass="37256">MLQVKPILREQEPQRRAPEGRGEIVEAAPIVEVREESRPKSFASRTGASLTVAELGQPAARPVVKNNEAFSGVMFVKNKYDTCRVEVSNSDSATLARRQADDASRDCGLQDMVRRPSSVSNIKAPMMVAFSNLLMHSGPEASLIQPRGKIELGNPVLMQMLSGQGVHQPVLQMPDSGRFAEVDTRPNRGPVLIGQNRTSTGISFRFIEHEVNIFQAICLLGGEKKQSWGRKKRSDNSVTEYETKRYKVPRHAQATTSLVVIDPLQQIGEATALARSQTFDFTREDPSLSTISPPGQLCMAKLTLLSVFGLLFALTAIQAAVVAQYVFRRLFNTPKSAY</sequence>